<sequence>MALLCIRTTSIDSQIPSPAELLYNRKIRSTLPTQIHNNNPHKDEISERLQTRQSTQKDYYDKGTQLQPPRMPGQRVYVQTQTGNKR</sequence>
<accession>A0A9Q1H3N6</accession>
<organism evidence="2 3">
    <name type="scientific">Holothuria leucospilota</name>
    <name type="common">Black long sea cucumber</name>
    <name type="synonym">Mertensiothuria leucospilota</name>
    <dbReference type="NCBI Taxonomy" id="206669"/>
    <lineage>
        <taxon>Eukaryota</taxon>
        <taxon>Metazoa</taxon>
        <taxon>Echinodermata</taxon>
        <taxon>Eleutherozoa</taxon>
        <taxon>Echinozoa</taxon>
        <taxon>Holothuroidea</taxon>
        <taxon>Aspidochirotacea</taxon>
        <taxon>Aspidochirotida</taxon>
        <taxon>Holothuriidae</taxon>
        <taxon>Holothuria</taxon>
    </lineage>
</organism>
<feature type="region of interest" description="Disordered" evidence="1">
    <location>
        <begin position="31"/>
        <end position="86"/>
    </location>
</feature>
<evidence type="ECO:0000313" key="3">
    <source>
        <dbReference type="Proteomes" id="UP001152320"/>
    </source>
</evidence>
<evidence type="ECO:0000256" key="1">
    <source>
        <dbReference type="SAM" id="MobiDB-lite"/>
    </source>
</evidence>
<feature type="compositionally biased region" description="Polar residues" evidence="1">
    <location>
        <begin position="77"/>
        <end position="86"/>
    </location>
</feature>
<protein>
    <submittedName>
        <fullName evidence="2">Uncharacterized protein</fullName>
    </submittedName>
</protein>
<feature type="compositionally biased region" description="Basic and acidic residues" evidence="1">
    <location>
        <begin position="40"/>
        <end position="50"/>
    </location>
</feature>
<dbReference type="EMBL" id="JAIZAY010000010">
    <property type="protein sequence ID" value="KAJ8034167.1"/>
    <property type="molecule type" value="Genomic_DNA"/>
</dbReference>
<gene>
    <name evidence="2" type="ORF">HOLleu_20892</name>
</gene>
<dbReference type="AlphaFoldDB" id="A0A9Q1H3N6"/>
<dbReference type="OrthoDB" id="6764948at2759"/>
<comment type="caution">
    <text evidence="2">The sequence shown here is derived from an EMBL/GenBank/DDBJ whole genome shotgun (WGS) entry which is preliminary data.</text>
</comment>
<dbReference type="Proteomes" id="UP001152320">
    <property type="component" value="Chromosome 10"/>
</dbReference>
<reference evidence="2" key="1">
    <citation type="submission" date="2021-10" db="EMBL/GenBank/DDBJ databases">
        <title>Tropical sea cucumber genome reveals ecological adaptation and Cuvierian tubules defense mechanism.</title>
        <authorList>
            <person name="Chen T."/>
        </authorList>
    </citation>
    <scope>NUCLEOTIDE SEQUENCE</scope>
    <source>
        <strain evidence="2">Nanhai2018</strain>
        <tissue evidence="2">Muscle</tissue>
    </source>
</reference>
<evidence type="ECO:0000313" key="2">
    <source>
        <dbReference type="EMBL" id="KAJ8034167.1"/>
    </source>
</evidence>
<keyword evidence="3" id="KW-1185">Reference proteome</keyword>
<name>A0A9Q1H3N6_HOLLE</name>
<proteinExistence type="predicted"/>